<feature type="domain" description="Pyrrolo-quinoline quinone repeat" evidence="2">
    <location>
        <begin position="178"/>
        <end position="455"/>
    </location>
</feature>
<evidence type="ECO:0000313" key="3">
    <source>
        <dbReference type="EMBL" id="SDS10438.1"/>
    </source>
</evidence>
<protein>
    <recommendedName>
        <fullName evidence="2">Pyrrolo-quinoline quinone repeat domain-containing protein</fullName>
    </recommendedName>
</protein>
<dbReference type="SUPFAM" id="SSF50969">
    <property type="entry name" value="YVTN repeat-like/Quinoprotein amine dehydrogenase"/>
    <property type="match status" value="1"/>
</dbReference>
<sequence>MFGNLIPGTQDALIVTAPGDASIRDTGTGEMREVLELGFEPDPDAADMLVEVSGDGRIGAVLSPALTSGGLRRLGQSTRSNLVVFDLERAEPIWGPTRINVGSGALAINEDGSIIALADVFDGAVSLVSTNVPGLRGITNETVNSVPTSSSDEGGHSRTSSLAFDPSGRLLVGRFDDRVDIIDPESATISATMRIPGQPVNAAMAVSNSGIVVGSGGPDLIAMEPEGRRVRWSTDLGGTDRGQCSRLAISEPRQRVYCGSASGRVTVFDLADGAPVPAEEIGPFYGAVGNLDVDADGSILTAIGGGQPTISRWQLDGVGVGRRLIAPGQMLAGPYSYEGSFVVTAPQAEPRIESRVSPLFTEQIIEGVVAMNTETGEAGYRFDEAVSDVGWARDRRLYARSAEDTLLRIVAADTGDPVGEPIWGVSVLVPSSAGTTLFALRDDGLIRELDPRTGRWAGDPWGTQGIPTWLSVAPDGDTIVVSHWSDGSPRENEDASASDQEGTWLAIFDAEDHRLRSDDPIALDAHVMLDDGELIGVQGTGMGRYTTDPLVRIGTLSGGTGNLGNPSLSRDASTLLMLTDNGNALLYDTGSGVRIGEPFDTDSRLLPRGYLRPDGLEMALSMPEGVVVWDLDPDHQFEHVCRIAGRDLTDNEWRTYLGELADWHSTCGFDPAG</sequence>
<dbReference type="STRING" id="589382.SAMN04489721_0782"/>
<name>A0A1H1PGL9_9MICO</name>
<dbReference type="InterPro" id="IPR011044">
    <property type="entry name" value="Quino_amine_DH_bsu"/>
</dbReference>
<dbReference type="SUPFAM" id="SSF63829">
    <property type="entry name" value="Calcium-dependent phosphotriesterase"/>
    <property type="match status" value="1"/>
</dbReference>
<dbReference type="AlphaFoldDB" id="A0A1H1PGL9"/>
<evidence type="ECO:0000313" key="4">
    <source>
        <dbReference type="Proteomes" id="UP000199482"/>
    </source>
</evidence>
<evidence type="ECO:0000256" key="1">
    <source>
        <dbReference type="SAM" id="MobiDB-lite"/>
    </source>
</evidence>
<organism evidence="3 4">
    <name type="scientific">Agromyces flavus</name>
    <dbReference type="NCBI Taxonomy" id="589382"/>
    <lineage>
        <taxon>Bacteria</taxon>
        <taxon>Bacillati</taxon>
        <taxon>Actinomycetota</taxon>
        <taxon>Actinomycetes</taxon>
        <taxon>Micrococcales</taxon>
        <taxon>Microbacteriaceae</taxon>
        <taxon>Agromyces</taxon>
    </lineage>
</organism>
<accession>A0A1H1PGL9</accession>
<dbReference type="InterPro" id="IPR002372">
    <property type="entry name" value="PQQ_rpt_dom"/>
</dbReference>
<dbReference type="Proteomes" id="UP000199482">
    <property type="component" value="Chromosome I"/>
</dbReference>
<gene>
    <name evidence="3" type="ORF">SAMN04489721_0782</name>
</gene>
<dbReference type="InterPro" id="IPR015943">
    <property type="entry name" value="WD40/YVTN_repeat-like_dom_sf"/>
</dbReference>
<feature type="region of interest" description="Disordered" evidence="1">
    <location>
        <begin position="141"/>
        <end position="162"/>
    </location>
</feature>
<evidence type="ECO:0000259" key="2">
    <source>
        <dbReference type="Pfam" id="PF13360"/>
    </source>
</evidence>
<proteinExistence type="predicted"/>
<dbReference type="Pfam" id="PF13360">
    <property type="entry name" value="PQQ_2"/>
    <property type="match status" value="1"/>
</dbReference>
<dbReference type="EMBL" id="LT629755">
    <property type="protein sequence ID" value="SDS10438.1"/>
    <property type="molecule type" value="Genomic_DNA"/>
</dbReference>
<reference evidence="4" key="1">
    <citation type="submission" date="2016-10" db="EMBL/GenBank/DDBJ databases">
        <authorList>
            <person name="Varghese N."/>
            <person name="Submissions S."/>
        </authorList>
    </citation>
    <scope>NUCLEOTIDE SEQUENCE [LARGE SCALE GENOMIC DNA]</scope>
    <source>
        <strain evidence="4">CPCC 202695</strain>
    </source>
</reference>
<dbReference type="Gene3D" id="2.130.10.10">
    <property type="entry name" value="YVTN repeat-like/Quinoprotein amine dehydrogenase"/>
    <property type="match status" value="2"/>
</dbReference>
<dbReference type="RefSeq" id="WP_172802959.1">
    <property type="nucleotide sequence ID" value="NZ_LT629755.1"/>
</dbReference>